<sequence length="85" mass="9726">MMKQLKLIVLLVLLASCSGSPEQKASSLTLELNETFWMSDNLQETECEFDPNQIVGAWIMPHSPSPEMYTEYYLDNGLYVMYGKI</sequence>
<evidence type="ECO:0000313" key="3">
    <source>
        <dbReference type="Proteomes" id="UP000480929"/>
    </source>
</evidence>
<protein>
    <submittedName>
        <fullName evidence="2">Uncharacterized protein</fullName>
    </submittedName>
</protein>
<accession>A0ABW9QHU3</accession>
<feature type="chain" id="PRO_5045696008" evidence="1">
    <location>
        <begin position="26"/>
        <end position="85"/>
    </location>
</feature>
<feature type="signal peptide" evidence="1">
    <location>
        <begin position="1"/>
        <end position="25"/>
    </location>
</feature>
<evidence type="ECO:0000313" key="2">
    <source>
        <dbReference type="EMBL" id="MSC33218.1"/>
    </source>
</evidence>
<gene>
    <name evidence="2" type="ORF">GKD88_08795</name>
</gene>
<keyword evidence="3" id="KW-1185">Reference proteome</keyword>
<dbReference type="RefSeq" id="WP_154238798.1">
    <property type="nucleotide sequence ID" value="NZ_WKPI01000013.1"/>
</dbReference>
<keyword evidence="1" id="KW-0732">Signal</keyword>
<dbReference type="EMBL" id="WKPI01000013">
    <property type="protein sequence ID" value="MSC33218.1"/>
    <property type="molecule type" value="Genomic_DNA"/>
</dbReference>
<reference evidence="2 3" key="1">
    <citation type="journal article" date="2019" name="Nat. Med.">
        <title>A library of human gut bacterial isolates paired with longitudinal multiomics data enables mechanistic microbiome research.</title>
        <authorList>
            <person name="Poyet M."/>
            <person name="Groussin M."/>
            <person name="Gibbons S.M."/>
            <person name="Avila-Pacheco J."/>
            <person name="Jiang X."/>
            <person name="Kearney S.M."/>
            <person name="Perrotta A.R."/>
            <person name="Berdy B."/>
            <person name="Zhao S."/>
            <person name="Lieberman T.D."/>
            <person name="Swanson P.K."/>
            <person name="Smith M."/>
            <person name="Roesemann S."/>
            <person name="Alexander J.E."/>
            <person name="Rich S.A."/>
            <person name="Livny J."/>
            <person name="Vlamakis H."/>
            <person name="Clish C."/>
            <person name="Bullock K."/>
            <person name="Deik A."/>
            <person name="Scott J."/>
            <person name="Pierce K.A."/>
            <person name="Xavier R.J."/>
            <person name="Alm E.J."/>
        </authorList>
    </citation>
    <scope>NUCLEOTIDE SEQUENCE [LARGE SCALE GENOMIC DNA]</scope>
    <source>
        <strain evidence="2 3">BIOML-A5</strain>
    </source>
</reference>
<proteinExistence type="predicted"/>
<dbReference type="PROSITE" id="PS51257">
    <property type="entry name" value="PROKAR_LIPOPROTEIN"/>
    <property type="match status" value="1"/>
</dbReference>
<evidence type="ECO:0000256" key="1">
    <source>
        <dbReference type="SAM" id="SignalP"/>
    </source>
</evidence>
<dbReference type="Proteomes" id="UP000480929">
    <property type="component" value="Unassembled WGS sequence"/>
</dbReference>
<name>A0ABW9QHU3_9FIRM</name>
<comment type="caution">
    <text evidence="2">The sequence shown here is derived from an EMBL/GenBank/DDBJ whole genome shotgun (WGS) entry which is preliminary data.</text>
</comment>
<organism evidence="2 3">
    <name type="scientific">Holdemania massiliensis</name>
    <dbReference type="NCBI Taxonomy" id="1468449"/>
    <lineage>
        <taxon>Bacteria</taxon>
        <taxon>Bacillati</taxon>
        <taxon>Bacillota</taxon>
        <taxon>Erysipelotrichia</taxon>
        <taxon>Erysipelotrichales</taxon>
        <taxon>Erysipelotrichaceae</taxon>
        <taxon>Holdemania</taxon>
    </lineage>
</organism>